<dbReference type="PANTHER" id="PTHR38165">
    <property type="match status" value="1"/>
</dbReference>
<dbReference type="Proteomes" id="UP000647172">
    <property type="component" value="Unassembled WGS sequence"/>
</dbReference>
<feature type="domain" description="GH64" evidence="2">
    <location>
        <begin position="34"/>
        <end position="394"/>
    </location>
</feature>
<comment type="caution">
    <text evidence="3">The sequence shown here is derived from an EMBL/GenBank/DDBJ whole genome shotgun (WGS) entry which is preliminary data.</text>
</comment>
<feature type="signal peptide" evidence="1">
    <location>
        <begin position="1"/>
        <end position="30"/>
    </location>
</feature>
<keyword evidence="4" id="KW-1185">Reference proteome</keyword>
<dbReference type="GO" id="GO:0016787">
    <property type="term" value="F:hydrolase activity"/>
    <property type="evidence" value="ECO:0007669"/>
    <property type="project" value="UniProtKB-KW"/>
</dbReference>
<protein>
    <submittedName>
        <fullName evidence="3">Hydrolase</fullName>
    </submittedName>
</protein>
<dbReference type="InterPro" id="IPR042517">
    <property type="entry name" value="Glyco_hydro_64_N_2"/>
</dbReference>
<feature type="chain" id="PRO_5037479995" evidence="1">
    <location>
        <begin position="31"/>
        <end position="396"/>
    </location>
</feature>
<dbReference type="Pfam" id="PF16483">
    <property type="entry name" value="Glyco_hydro_64"/>
    <property type="match status" value="1"/>
</dbReference>
<dbReference type="AlphaFoldDB" id="A0A919JEB6"/>
<dbReference type="InterPro" id="IPR037398">
    <property type="entry name" value="Glyco_hydro_64_fam"/>
</dbReference>
<dbReference type="EMBL" id="BOMQ01000017">
    <property type="protein sequence ID" value="GIE47775.1"/>
    <property type="molecule type" value="Genomic_DNA"/>
</dbReference>
<dbReference type="RefSeq" id="WP_203766012.1">
    <property type="nucleotide sequence ID" value="NZ_BAAAYJ010000086.1"/>
</dbReference>
<evidence type="ECO:0000313" key="4">
    <source>
        <dbReference type="Proteomes" id="UP000647172"/>
    </source>
</evidence>
<dbReference type="Gene3D" id="2.60.110.10">
    <property type="entry name" value="Thaumatin"/>
    <property type="match status" value="1"/>
</dbReference>
<evidence type="ECO:0000313" key="3">
    <source>
        <dbReference type="EMBL" id="GIE47775.1"/>
    </source>
</evidence>
<accession>A0A919JEB6</accession>
<gene>
    <name evidence="3" type="ORF">Ani05nite_13090</name>
</gene>
<dbReference type="PANTHER" id="PTHR38165:SF1">
    <property type="entry name" value="GLUCANASE B"/>
    <property type="match status" value="1"/>
</dbReference>
<dbReference type="InterPro" id="IPR037176">
    <property type="entry name" value="Osmotin/thaumatin-like_sf"/>
</dbReference>
<sequence>MRLHRGTLLGLAVAALAVPAAIAVIPTAQAATGPELLPLTVTNNSGRGEATHLYVLGVSGGKLGYVTEAGAFSPWTGGANPPAPAPDVSIDGPGNGASKTISVPKGLSGRMYLSFGDKLDFRISQDGGLVQPAPWAAGDPNSDILFDWSEFTYNDSGIWLNSSQVDMFAVPHAVTVTGTDGRTARTGELEAGGRDAVIEAMKANASFRGLVRTRDDGTVLRVLSPGKGADGGSFDPDYLAPYIDRAWAAYAGADLTVQPFADQPGQVFRGRTSGDVMTFTDATGARVAAFTKPTTAHVWGCDGHLAAPNDLVVGPIARSLCAALQRSTLGTRAVEPSTDPSTFYRNDLTNEYAKVIHEQMVDGKAYAFAFDDVANQESLVHSGDPAAIGITLTPFE</sequence>
<name>A0A919JEB6_9ACTN</name>
<keyword evidence="1" id="KW-0732">Signal</keyword>
<evidence type="ECO:0000256" key="1">
    <source>
        <dbReference type="SAM" id="SignalP"/>
    </source>
</evidence>
<reference evidence="3" key="1">
    <citation type="submission" date="2021-01" db="EMBL/GenBank/DDBJ databases">
        <title>Whole genome shotgun sequence of Actinoplanes nipponensis NBRC 14063.</title>
        <authorList>
            <person name="Komaki H."/>
            <person name="Tamura T."/>
        </authorList>
    </citation>
    <scope>NUCLEOTIDE SEQUENCE</scope>
    <source>
        <strain evidence="3">NBRC 14063</strain>
    </source>
</reference>
<evidence type="ECO:0000259" key="2">
    <source>
        <dbReference type="PROSITE" id="PS52006"/>
    </source>
</evidence>
<organism evidence="3 4">
    <name type="scientific">Actinoplanes nipponensis</name>
    <dbReference type="NCBI Taxonomy" id="135950"/>
    <lineage>
        <taxon>Bacteria</taxon>
        <taxon>Bacillati</taxon>
        <taxon>Actinomycetota</taxon>
        <taxon>Actinomycetes</taxon>
        <taxon>Micromonosporales</taxon>
        <taxon>Micromonosporaceae</taxon>
        <taxon>Actinoplanes</taxon>
    </lineage>
</organism>
<dbReference type="PROSITE" id="PS52006">
    <property type="entry name" value="GH64"/>
    <property type="match status" value="1"/>
</dbReference>
<dbReference type="Gene3D" id="3.30.920.50">
    <property type="entry name" value="Beta-1,3-glucanase, C-terminal domain"/>
    <property type="match status" value="1"/>
</dbReference>
<proteinExistence type="predicted"/>
<dbReference type="InterPro" id="IPR032477">
    <property type="entry name" value="Glyco_hydro_64"/>
</dbReference>
<keyword evidence="3" id="KW-0378">Hydrolase</keyword>